<evidence type="ECO:0000256" key="1">
    <source>
        <dbReference type="SAM" id="Phobius"/>
    </source>
</evidence>
<keyword evidence="1" id="KW-0472">Membrane</keyword>
<name>A0A8E2F443_9PEZI</name>
<evidence type="ECO:0000313" key="2">
    <source>
        <dbReference type="EMBL" id="OCL10182.1"/>
    </source>
</evidence>
<evidence type="ECO:0000313" key="3">
    <source>
        <dbReference type="Proteomes" id="UP000250140"/>
    </source>
</evidence>
<protein>
    <submittedName>
        <fullName evidence="2">Uncharacterized protein</fullName>
    </submittedName>
</protein>
<feature type="transmembrane region" description="Helical" evidence="1">
    <location>
        <begin position="105"/>
        <end position="124"/>
    </location>
</feature>
<keyword evidence="1" id="KW-1133">Transmembrane helix</keyword>
<feature type="transmembrane region" description="Helical" evidence="1">
    <location>
        <begin position="41"/>
        <end position="65"/>
    </location>
</feature>
<dbReference type="AlphaFoldDB" id="A0A8E2F443"/>
<gene>
    <name evidence="2" type="ORF">AOQ84DRAFT_5655</name>
</gene>
<reference evidence="2 3" key="1">
    <citation type="journal article" date="2016" name="Nat. Commun.">
        <title>Ectomycorrhizal ecology is imprinted in the genome of the dominant symbiotic fungus Cenococcum geophilum.</title>
        <authorList>
            <consortium name="DOE Joint Genome Institute"/>
            <person name="Peter M."/>
            <person name="Kohler A."/>
            <person name="Ohm R.A."/>
            <person name="Kuo A."/>
            <person name="Krutzmann J."/>
            <person name="Morin E."/>
            <person name="Arend M."/>
            <person name="Barry K.W."/>
            <person name="Binder M."/>
            <person name="Choi C."/>
            <person name="Clum A."/>
            <person name="Copeland A."/>
            <person name="Grisel N."/>
            <person name="Haridas S."/>
            <person name="Kipfer T."/>
            <person name="LaButti K."/>
            <person name="Lindquist E."/>
            <person name="Lipzen A."/>
            <person name="Maire R."/>
            <person name="Meier B."/>
            <person name="Mihaltcheva S."/>
            <person name="Molinier V."/>
            <person name="Murat C."/>
            <person name="Poggeler S."/>
            <person name="Quandt C.A."/>
            <person name="Sperisen C."/>
            <person name="Tritt A."/>
            <person name="Tisserant E."/>
            <person name="Crous P.W."/>
            <person name="Henrissat B."/>
            <person name="Nehls U."/>
            <person name="Egli S."/>
            <person name="Spatafora J.W."/>
            <person name="Grigoriev I.V."/>
            <person name="Martin F.M."/>
        </authorList>
    </citation>
    <scope>NUCLEOTIDE SEQUENCE [LARGE SCALE GENOMIC DNA]</scope>
    <source>
        <strain evidence="2 3">CBS 207.34</strain>
    </source>
</reference>
<keyword evidence="1" id="KW-0812">Transmembrane</keyword>
<sequence>MLGAEGWMNPVSIWHRCQKRHSPLFPTSCSLSSLSFLSVCLFVYLFVCLSVCLSVCLAFCLWPVAPQTPLFSFLVHGYPPHFRSATCYTGATHPVMSAGCLVSLFMRRVFCAGCEAVALFLFLLPNSRATA</sequence>
<accession>A0A8E2F443</accession>
<dbReference type="Proteomes" id="UP000250140">
    <property type="component" value="Unassembled WGS sequence"/>
</dbReference>
<dbReference type="EMBL" id="KV749298">
    <property type="protein sequence ID" value="OCL10182.1"/>
    <property type="molecule type" value="Genomic_DNA"/>
</dbReference>
<proteinExistence type="predicted"/>
<organism evidence="2 3">
    <name type="scientific">Glonium stellatum</name>
    <dbReference type="NCBI Taxonomy" id="574774"/>
    <lineage>
        <taxon>Eukaryota</taxon>
        <taxon>Fungi</taxon>
        <taxon>Dikarya</taxon>
        <taxon>Ascomycota</taxon>
        <taxon>Pezizomycotina</taxon>
        <taxon>Dothideomycetes</taxon>
        <taxon>Pleosporomycetidae</taxon>
        <taxon>Gloniales</taxon>
        <taxon>Gloniaceae</taxon>
        <taxon>Glonium</taxon>
    </lineage>
</organism>
<keyword evidence="3" id="KW-1185">Reference proteome</keyword>